<proteinExistence type="predicted"/>
<reference evidence="2" key="1">
    <citation type="journal article" date="2014" name="Int. J. Syst. Evol. Microbiol.">
        <title>Complete genome sequence of Corynebacterium casei LMG S-19264T (=DSM 44701T), isolated from a smear-ripened cheese.</title>
        <authorList>
            <consortium name="US DOE Joint Genome Institute (JGI-PGF)"/>
            <person name="Walter F."/>
            <person name="Albersmeier A."/>
            <person name="Kalinowski J."/>
            <person name="Ruckert C."/>
        </authorList>
    </citation>
    <scope>NUCLEOTIDE SEQUENCE</scope>
    <source>
        <strain evidence="2">VKM Ac-1321</strain>
    </source>
</reference>
<evidence type="ECO:0000313" key="2">
    <source>
        <dbReference type="EMBL" id="GLL04328.1"/>
    </source>
</evidence>
<comment type="caution">
    <text evidence="2">The sequence shown here is derived from an EMBL/GenBank/DDBJ whole genome shotgun (WGS) entry which is preliminary data.</text>
</comment>
<feature type="compositionally biased region" description="Polar residues" evidence="1">
    <location>
        <begin position="40"/>
        <end position="50"/>
    </location>
</feature>
<keyword evidence="3" id="KW-1185">Reference proteome</keyword>
<organism evidence="2 3">
    <name type="scientific">Dactylosporangium matsuzakiense</name>
    <dbReference type="NCBI Taxonomy" id="53360"/>
    <lineage>
        <taxon>Bacteria</taxon>
        <taxon>Bacillati</taxon>
        <taxon>Actinomycetota</taxon>
        <taxon>Actinomycetes</taxon>
        <taxon>Micromonosporales</taxon>
        <taxon>Micromonosporaceae</taxon>
        <taxon>Dactylosporangium</taxon>
    </lineage>
</organism>
<evidence type="ECO:0000313" key="3">
    <source>
        <dbReference type="Proteomes" id="UP001143480"/>
    </source>
</evidence>
<dbReference type="EMBL" id="BSFP01000044">
    <property type="protein sequence ID" value="GLL04328.1"/>
    <property type="molecule type" value="Genomic_DNA"/>
</dbReference>
<protein>
    <submittedName>
        <fullName evidence="2">Uncharacterized protein</fullName>
    </submittedName>
</protein>
<evidence type="ECO:0000256" key="1">
    <source>
        <dbReference type="SAM" id="MobiDB-lite"/>
    </source>
</evidence>
<dbReference type="Proteomes" id="UP001143480">
    <property type="component" value="Unassembled WGS sequence"/>
</dbReference>
<dbReference type="RefSeq" id="WP_261962559.1">
    <property type="nucleotide sequence ID" value="NZ_BAAAXA010000001.1"/>
</dbReference>
<feature type="region of interest" description="Disordered" evidence="1">
    <location>
        <begin position="23"/>
        <end position="57"/>
    </location>
</feature>
<sequence length="57" mass="5543">MHPESTFVRDAVAQVFDAHPGVAVSASGGPTPVPNGGDLSVTSTPGQGAASTAELPV</sequence>
<name>A0A9W6KMT4_9ACTN</name>
<gene>
    <name evidence="2" type="ORF">GCM10017581_060750</name>
</gene>
<reference evidence="2" key="2">
    <citation type="submission" date="2023-01" db="EMBL/GenBank/DDBJ databases">
        <authorList>
            <person name="Sun Q."/>
            <person name="Evtushenko L."/>
        </authorList>
    </citation>
    <scope>NUCLEOTIDE SEQUENCE</scope>
    <source>
        <strain evidence="2">VKM Ac-1321</strain>
    </source>
</reference>
<accession>A0A9W6KMT4</accession>
<dbReference type="AlphaFoldDB" id="A0A9W6KMT4"/>